<sequence>MILLRLMYRYIANTTCSELEAVRLHLKMALVHRVNTNYSSLLSTFYSKYAVNVRRFKTQQNLKIYAKSQDETKHQEYKTFEQMITFRQEQAGRSVLVRIHSSECVRELEKFCQRYTKIVKILPYTTMNDQNFVLMELESKKQVELLREIAKYKPLEDCIRLVTPIFFYSLRETSHVDKRKSHSLSQSCPYSRFKVPSSKEIRETLQQKESVSDQMMSLYSLLKFTDLNVRLRFYTADQMSYFLSRLFSNLSVIPFGSSVNGFGQMGCDLDLLCKVNSFNHVKNPEDMSRKFLYLAPPMFVTERTDQKEFLEAVATLMKMCIPGIAGIKKILEARVPIIKFYNIFTNMQCDLSSTNMIALHMSELLYLYAELDWRVKPLVCTIRKWARNATLTKENPGHWITNFSLTLLVIFYLQTRSILPSLTGMKYYVDLQHKNNKTLINAVPWQLKWKETMKHKNNENLYNLLYGFFEYYSIFDFKRQAICVREARLKQKRDNSPLYIYNPFDLTLNVSKNVTVLELSRIIDQFRNALHVLLESQERDTIMKLIDVQQTTRERNVYVSQKINVSDKKSDHTIEQSARKEDEVLKDSEVIDEELITNECDTEETKKMEESIIK</sequence>
<dbReference type="GO" id="GO:0031123">
    <property type="term" value="P:RNA 3'-end processing"/>
    <property type="evidence" value="ECO:0007669"/>
    <property type="project" value="TreeGrafter"/>
</dbReference>
<dbReference type="GO" id="GO:0046872">
    <property type="term" value="F:metal ion binding"/>
    <property type="evidence" value="ECO:0007669"/>
    <property type="project" value="UniProtKB-KW"/>
</dbReference>
<organism evidence="8 9">
    <name type="scientific">Ceratina calcarata</name>
    <dbReference type="NCBI Taxonomy" id="156304"/>
    <lineage>
        <taxon>Eukaryota</taxon>
        <taxon>Metazoa</taxon>
        <taxon>Ecdysozoa</taxon>
        <taxon>Arthropoda</taxon>
        <taxon>Hexapoda</taxon>
        <taxon>Insecta</taxon>
        <taxon>Pterygota</taxon>
        <taxon>Neoptera</taxon>
        <taxon>Endopterygota</taxon>
        <taxon>Hymenoptera</taxon>
        <taxon>Apocrita</taxon>
        <taxon>Aculeata</taxon>
        <taxon>Apoidea</taxon>
        <taxon>Anthophila</taxon>
        <taxon>Apidae</taxon>
        <taxon>Ceratina</taxon>
        <taxon>Zadontomerus</taxon>
    </lineage>
</organism>
<dbReference type="PANTHER" id="PTHR12271">
    <property type="entry name" value="POLY A POLYMERASE CID PAP -RELATED"/>
    <property type="match status" value="1"/>
</dbReference>
<dbReference type="RefSeq" id="XP_017884915.2">
    <property type="nucleotide sequence ID" value="XM_018029426.2"/>
</dbReference>
<keyword evidence="5" id="KW-0460">Magnesium</keyword>
<comment type="cofactor">
    <cofactor evidence="2">
        <name>Mg(2+)</name>
        <dbReference type="ChEBI" id="CHEBI:18420"/>
    </cofactor>
</comment>
<keyword evidence="3" id="KW-0808">Transferase</keyword>
<dbReference type="Proteomes" id="UP000694925">
    <property type="component" value="Unplaced"/>
</dbReference>
<accession>A0AAJ7NAG3</accession>
<dbReference type="Gene3D" id="1.10.1410.10">
    <property type="match status" value="1"/>
</dbReference>
<dbReference type="AlphaFoldDB" id="A0AAJ7NAG3"/>
<dbReference type="Gene3D" id="3.30.460.10">
    <property type="entry name" value="Beta Polymerase, domain 2"/>
    <property type="match status" value="1"/>
</dbReference>
<keyword evidence="8" id="KW-1185">Reference proteome</keyword>
<dbReference type="InterPro" id="IPR002058">
    <property type="entry name" value="PAP_assoc"/>
</dbReference>
<evidence type="ECO:0000256" key="1">
    <source>
        <dbReference type="ARBA" id="ARBA00001936"/>
    </source>
</evidence>
<dbReference type="SUPFAM" id="SSF81631">
    <property type="entry name" value="PAP/OAS1 substrate-binding domain"/>
    <property type="match status" value="1"/>
</dbReference>
<evidence type="ECO:0000256" key="2">
    <source>
        <dbReference type="ARBA" id="ARBA00001946"/>
    </source>
</evidence>
<evidence type="ECO:0000259" key="7">
    <source>
        <dbReference type="Pfam" id="PF22600"/>
    </source>
</evidence>
<gene>
    <name evidence="9" type="primary">LOC108627869</name>
</gene>
<evidence type="ECO:0000259" key="6">
    <source>
        <dbReference type="Pfam" id="PF03828"/>
    </source>
</evidence>
<dbReference type="SUPFAM" id="SSF81301">
    <property type="entry name" value="Nucleotidyltransferase"/>
    <property type="match status" value="1"/>
</dbReference>
<evidence type="ECO:0000256" key="4">
    <source>
        <dbReference type="ARBA" id="ARBA00022723"/>
    </source>
</evidence>
<name>A0AAJ7NAG3_9HYME</name>
<evidence type="ECO:0000256" key="3">
    <source>
        <dbReference type="ARBA" id="ARBA00022679"/>
    </source>
</evidence>
<dbReference type="InterPro" id="IPR054708">
    <property type="entry name" value="MTPAP-like_central"/>
</dbReference>
<evidence type="ECO:0000256" key="5">
    <source>
        <dbReference type="ARBA" id="ARBA00022842"/>
    </source>
</evidence>
<feature type="domain" description="Poly(A) RNA polymerase mitochondrial-like central palm" evidence="7">
    <location>
        <begin position="212"/>
        <end position="369"/>
    </location>
</feature>
<dbReference type="KEGG" id="ccal:108627869"/>
<keyword evidence="4" id="KW-0479">Metal-binding</keyword>
<evidence type="ECO:0000313" key="8">
    <source>
        <dbReference type="Proteomes" id="UP000694925"/>
    </source>
</evidence>
<proteinExistence type="predicted"/>
<protein>
    <submittedName>
        <fullName evidence="9">Poly(A) RNA polymerase, mitochondrial</fullName>
    </submittedName>
</protein>
<dbReference type="CDD" id="cd05402">
    <property type="entry name" value="NT_PAP_TUTase"/>
    <property type="match status" value="1"/>
</dbReference>
<dbReference type="CTD" id="55149"/>
<dbReference type="GO" id="GO:1990817">
    <property type="term" value="F:poly(A) RNA polymerase activity"/>
    <property type="evidence" value="ECO:0007669"/>
    <property type="project" value="TreeGrafter"/>
</dbReference>
<reference evidence="9" key="1">
    <citation type="submission" date="2025-08" db="UniProtKB">
        <authorList>
            <consortium name="RefSeq"/>
        </authorList>
    </citation>
    <scope>IDENTIFICATION</scope>
    <source>
        <tissue evidence="9">Whole body</tissue>
    </source>
</reference>
<dbReference type="Pfam" id="PF03828">
    <property type="entry name" value="PAP_assoc"/>
    <property type="match status" value="1"/>
</dbReference>
<feature type="domain" description="PAP-associated" evidence="6">
    <location>
        <begin position="461"/>
        <end position="497"/>
    </location>
</feature>
<evidence type="ECO:0000313" key="9">
    <source>
        <dbReference type="RefSeq" id="XP_017884915.2"/>
    </source>
</evidence>
<dbReference type="Pfam" id="PF22600">
    <property type="entry name" value="MTPAP-like_central"/>
    <property type="match status" value="1"/>
</dbReference>
<dbReference type="InterPro" id="IPR043519">
    <property type="entry name" value="NT_sf"/>
</dbReference>
<comment type="cofactor">
    <cofactor evidence="1">
        <name>Mn(2+)</name>
        <dbReference type="ChEBI" id="CHEBI:29035"/>
    </cofactor>
</comment>
<dbReference type="GeneID" id="108627869"/>
<dbReference type="PANTHER" id="PTHR12271:SF133">
    <property type="entry name" value="POLY(A) RNA POLYMERASE, MITOCHONDRIAL"/>
    <property type="match status" value="1"/>
</dbReference>